<keyword evidence="2" id="KW-1185">Reference proteome</keyword>
<proteinExistence type="predicted"/>
<protein>
    <submittedName>
        <fullName evidence="1">Uncharacterized protein</fullName>
    </submittedName>
</protein>
<sequence length="15" mass="1724">MRHVQSHDEEKAAGE</sequence>
<dbReference type="Proteomes" id="UP000192247">
    <property type="component" value="Unassembled WGS sequence"/>
</dbReference>
<dbReference type="EMBL" id="MNPL01001328">
    <property type="protein sequence ID" value="OQR79261.1"/>
    <property type="molecule type" value="Genomic_DNA"/>
</dbReference>
<comment type="caution">
    <text evidence="1">The sequence shown here is derived from an EMBL/GenBank/DDBJ whole genome shotgun (WGS) entry which is preliminary data.</text>
</comment>
<evidence type="ECO:0000313" key="1">
    <source>
        <dbReference type="EMBL" id="OQR79261.1"/>
    </source>
</evidence>
<dbReference type="InParanoid" id="A0A1V9Y0L6"/>
<accession>A0A1V9Y0L6</accession>
<name>A0A1V9Y0L6_9ACAR</name>
<organism evidence="1 2">
    <name type="scientific">Tropilaelaps mercedesae</name>
    <dbReference type="NCBI Taxonomy" id="418985"/>
    <lineage>
        <taxon>Eukaryota</taxon>
        <taxon>Metazoa</taxon>
        <taxon>Ecdysozoa</taxon>
        <taxon>Arthropoda</taxon>
        <taxon>Chelicerata</taxon>
        <taxon>Arachnida</taxon>
        <taxon>Acari</taxon>
        <taxon>Parasitiformes</taxon>
        <taxon>Mesostigmata</taxon>
        <taxon>Gamasina</taxon>
        <taxon>Dermanyssoidea</taxon>
        <taxon>Laelapidae</taxon>
        <taxon>Tropilaelaps</taxon>
    </lineage>
</organism>
<evidence type="ECO:0000313" key="2">
    <source>
        <dbReference type="Proteomes" id="UP000192247"/>
    </source>
</evidence>
<reference evidence="1 2" key="1">
    <citation type="journal article" date="2017" name="Gigascience">
        <title>Draft genome of the honey bee ectoparasitic mite, Tropilaelaps mercedesae, is shaped by the parasitic life history.</title>
        <authorList>
            <person name="Dong X."/>
            <person name="Armstrong S.D."/>
            <person name="Xia D."/>
            <person name="Makepeace B.L."/>
            <person name="Darby A.C."/>
            <person name="Kadowaki T."/>
        </authorList>
    </citation>
    <scope>NUCLEOTIDE SEQUENCE [LARGE SCALE GENOMIC DNA]</scope>
    <source>
        <strain evidence="1">Wuxi-XJTLU</strain>
    </source>
</reference>
<gene>
    <name evidence="1" type="ORF">BIW11_02584</name>
</gene>